<dbReference type="EMBL" id="CP027768">
    <property type="protein sequence ID" value="AYW50235.1"/>
    <property type="molecule type" value="Genomic_DNA"/>
</dbReference>
<sequence>MAIAAAQVKKNILCDKPLAMNEEECQQALGNAEKSVGLKGVIAFE</sequence>
<dbReference type="RefSeq" id="WP_083207561.1">
    <property type="nucleotide sequence ID" value="NZ_JACACD010000050.1"/>
</dbReference>
<dbReference type="InterPro" id="IPR036291">
    <property type="entry name" value="NAD(P)-bd_dom_sf"/>
</dbReference>
<name>A0A3G5FIZ8_TETHA</name>
<protein>
    <recommendedName>
        <fullName evidence="3">Oxidoreductase</fullName>
    </recommendedName>
</protein>
<accession>A0A3G5FIZ8</accession>
<dbReference type="AlphaFoldDB" id="A0A3G5FIZ8"/>
<evidence type="ECO:0000313" key="2">
    <source>
        <dbReference type="Proteomes" id="UP000280475"/>
    </source>
</evidence>
<dbReference type="Gene3D" id="3.40.50.720">
    <property type="entry name" value="NAD(P)-binding Rossmann-like Domain"/>
    <property type="match status" value="1"/>
</dbReference>
<dbReference type="Proteomes" id="UP000280475">
    <property type="component" value="Chromosome"/>
</dbReference>
<dbReference type="SUPFAM" id="SSF51735">
    <property type="entry name" value="NAD(P)-binding Rossmann-fold domains"/>
    <property type="match status" value="1"/>
</dbReference>
<reference evidence="1 2" key="1">
    <citation type="journal article" date="2012" name="Int. J. Syst. Evol. Microbiol.">
        <title>Characterization of Tetragenococcus strains from sugar thick juice reveals a novel species, Tetragenococcus osmophilus sp. nov., and divides Tetragenococcus halophilus into two subspecies, T. halophilus subsp. halophilus subsp. nov. and T. halophilus subsp. flandriensis subsp. nov.</title>
        <authorList>
            <person name="Juste A."/>
            <person name="Van Trappen S."/>
            <person name="Verreth C."/>
            <person name="Cleenwerck I."/>
            <person name="De Vos P."/>
            <person name="Lievens B."/>
            <person name="Willems K.A."/>
        </authorList>
    </citation>
    <scope>NUCLEOTIDE SEQUENCE [LARGE SCALE GENOMIC DNA]</scope>
    <source>
        <strain evidence="1 2">LMG 26042</strain>
    </source>
</reference>
<organism evidence="1 2">
    <name type="scientific">Tetragenococcus halophilus</name>
    <name type="common">Pediococcus halophilus</name>
    <dbReference type="NCBI Taxonomy" id="51669"/>
    <lineage>
        <taxon>Bacteria</taxon>
        <taxon>Bacillati</taxon>
        <taxon>Bacillota</taxon>
        <taxon>Bacilli</taxon>
        <taxon>Lactobacillales</taxon>
        <taxon>Enterococcaceae</taxon>
        <taxon>Tetragenococcus</taxon>
    </lineage>
</organism>
<gene>
    <name evidence="1" type="ORF">C7H83_07055</name>
</gene>
<evidence type="ECO:0008006" key="3">
    <source>
        <dbReference type="Google" id="ProtNLM"/>
    </source>
</evidence>
<evidence type="ECO:0000313" key="1">
    <source>
        <dbReference type="EMBL" id="AYW50235.1"/>
    </source>
</evidence>
<proteinExistence type="predicted"/>